<dbReference type="InterPro" id="IPR046335">
    <property type="entry name" value="LacI/GalR-like_sensor"/>
</dbReference>
<dbReference type="GO" id="GO:0003700">
    <property type="term" value="F:DNA-binding transcription factor activity"/>
    <property type="evidence" value="ECO:0007669"/>
    <property type="project" value="TreeGrafter"/>
</dbReference>
<dbReference type="AlphaFoldDB" id="A0A9X1NBG3"/>
<dbReference type="PANTHER" id="PTHR30146:SF109">
    <property type="entry name" value="HTH-TYPE TRANSCRIPTIONAL REGULATOR GALS"/>
    <property type="match status" value="1"/>
</dbReference>
<proteinExistence type="predicted"/>
<evidence type="ECO:0000313" key="5">
    <source>
        <dbReference type="EMBL" id="MCD5311048.1"/>
    </source>
</evidence>
<dbReference type="Pfam" id="PF13377">
    <property type="entry name" value="Peripla_BP_3"/>
    <property type="match status" value="1"/>
</dbReference>
<organism evidence="5 6">
    <name type="scientific">Kineosporia babensis</name>
    <dbReference type="NCBI Taxonomy" id="499548"/>
    <lineage>
        <taxon>Bacteria</taxon>
        <taxon>Bacillati</taxon>
        <taxon>Actinomycetota</taxon>
        <taxon>Actinomycetes</taxon>
        <taxon>Kineosporiales</taxon>
        <taxon>Kineosporiaceae</taxon>
        <taxon>Kineosporia</taxon>
    </lineage>
</organism>
<dbReference type="GO" id="GO:0000976">
    <property type="term" value="F:transcription cis-regulatory region binding"/>
    <property type="evidence" value="ECO:0007669"/>
    <property type="project" value="TreeGrafter"/>
</dbReference>
<dbReference type="PANTHER" id="PTHR30146">
    <property type="entry name" value="LACI-RELATED TRANSCRIPTIONAL REPRESSOR"/>
    <property type="match status" value="1"/>
</dbReference>
<dbReference type="SUPFAM" id="SSF53822">
    <property type="entry name" value="Periplasmic binding protein-like I"/>
    <property type="match status" value="1"/>
</dbReference>
<evidence type="ECO:0000256" key="2">
    <source>
        <dbReference type="ARBA" id="ARBA00023125"/>
    </source>
</evidence>
<reference evidence="5" key="1">
    <citation type="submission" date="2021-11" db="EMBL/GenBank/DDBJ databases">
        <title>Streptomyces corallinus and Kineosporia corallina sp. nov., two new coral-derived marine actinobacteria.</title>
        <authorList>
            <person name="Buangrab K."/>
            <person name="Sutthacheep M."/>
            <person name="Yeemin T."/>
            <person name="Harunari E."/>
            <person name="Igarashi Y."/>
            <person name="Sripreechasak P."/>
            <person name="Kanchanasin P."/>
            <person name="Tanasupawat S."/>
            <person name="Phongsopitanun W."/>
        </authorList>
    </citation>
    <scope>NUCLEOTIDE SEQUENCE</scope>
    <source>
        <strain evidence="5">JCM 31032</strain>
    </source>
</reference>
<dbReference type="EMBL" id="JAJOMB010000004">
    <property type="protein sequence ID" value="MCD5311048.1"/>
    <property type="molecule type" value="Genomic_DNA"/>
</dbReference>
<name>A0A9X1NBG3_9ACTN</name>
<accession>A0A9X1NBG3</accession>
<protein>
    <submittedName>
        <fullName evidence="5">Substrate-binding domain-containing protein</fullName>
    </submittedName>
</protein>
<keyword evidence="1" id="KW-0805">Transcription regulation</keyword>
<keyword evidence="6" id="KW-1185">Reference proteome</keyword>
<comment type="caution">
    <text evidence="5">The sequence shown here is derived from an EMBL/GenBank/DDBJ whole genome shotgun (WGS) entry which is preliminary data.</text>
</comment>
<feature type="domain" description="Transcriptional regulator LacI/GalR-like sensor" evidence="4">
    <location>
        <begin position="94"/>
        <end position="260"/>
    </location>
</feature>
<evidence type="ECO:0000256" key="1">
    <source>
        <dbReference type="ARBA" id="ARBA00023015"/>
    </source>
</evidence>
<evidence type="ECO:0000259" key="4">
    <source>
        <dbReference type="Pfam" id="PF13377"/>
    </source>
</evidence>
<gene>
    <name evidence="5" type="ORF">LR394_09080</name>
</gene>
<dbReference type="Proteomes" id="UP001138997">
    <property type="component" value="Unassembled WGS sequence"/>
</dbReference>
<evidence type="ECO:0000256" key="3">
    <source>
        <dbReference type="ARBA" id="ARBA00023163"/>
    </source>
</evidence>
<sequence>MDAAAHGLRARLVLATSQYRPELERRQAERLIEAGVKGLILAPTLREQTEQDLARWALKQPVPLLFLERRLGSSEMAAFDSVRSDHARGAELAVEHLHRLGHDRVALALMERTPTTPLIKEGHTRAVQRLGLQDAPFRTLPKRYEDHDGELDEHLQTFLQECARTGTRAALVHTDSEAARILELAIDGGVRVPEDLALVAYDDHTAGYALVPLTAVTAPRRDLGAEALGAVMQRVTWTSERPRAPRQLVIVPRLTVRASCGAGS</sequence>
<evidence type="ECO:0000313" key="6">
    <source>
        <dbReference type="Proteomes" id="UP001138997"/>
    </source>
</evidence>
<dbReference type="InterPro" id="IPR028082">
    <property type="entry name" value="Peripla_BP_I"/>
</dbReference>
<dbReference type="Gene3D" id="3.40.50.2300">
    <property type="match status" value="2"/>
</dbReference>
<keyword evidence="3" id="KW-0804">Transcription</keyword>
<keyword evidence="2" id="KW-0238">DNA-binding</keyword>